<reference evidence="1 2" key="1">
    <citation type="journal article" date="2019" name="Int. J. Syst. Evol. Microbiol.">
        <title>The Global Catalogue of Microorganisms (GCM) 10K type strain sequencing project: providing services to taxonomists for standard genome sequencing and annotation.</title>
        <authorList>
            <consortium name="The Broad Institute Genomics Platform"/>
            <consortium name="The Broad Institute Genome Sequencing Center for Infectious Disease"/>
            <person name="Wu L."/>
            <person name="Ma J."/>
        </authorList>
    </citation>
    <scope>NUCLEOTIDE SEQUENCE [LARGE SCALE GENOMIC DNA]</scope>
    <source>
        <strain evidence="1 2">JCM 9383</strain>
    </source>
</reference>
<dbReference type="Proteomes" id="UP001500979">
    <property type="component" value="Unassembled WGS sequence"/>
</dbReference>
<protein>
    <submittedName>
        <fullName evidence="1">Uncharacterized protein</fullName>
    </submittedName>
</protein>
<name>A0ABN3V8L0_9PSEU</name>
<evidence type="ECO:0000313" key="1">
    <source>
        <dbReference type="EMBL" id="GAA2783135.1"/>
    </source>
</evidence>
<proteinExistence type="predicted"/>
<gene>
    <name evidence="1" type="ORF">GCM10010470_16390</name>
</gene>
<dbReference type="RefSeq" id="WP_344678869.1">
    <property type="nucleotide sequence ID" value="NZ_BAAAUX010000009.1"/>
</dbReference>
<sequence length="94" mass="10274">MGEPDTQAMLEQARQLRRARAEELGMPAPDPDQEIVLLVDEVPQALAGAAGAPCGPTASELMQRIVASARRPERWEHRDAYLRTSSSLDRPGPL</sequence>
<comment type="caution">
    <text evidence="1">The sequence shown here is derived from an EMBL/GenBank/DDBJ whole genome shotgun (WGS) entry which is preliminary data.</text>
</comment>
<accession>A0ABN3V8L0</accession>
<evidence type="ECO:0000313" key="2">
    <source>
        <dbReference type="Proteomes" id="UP001500979"/>
    </source>
</evidence>
<organism evidence="1 2">
    <name type="scientific">Saccharopolyspora taberi</name>
    <dbReference type="NCBI Taxonomy" id="60895"/>
    <lineage>
        <taxon>Bacteria</taxon>
        <taxon>Bacillati</taxon>
        <taxon>Actinomycetota</taxon>
        <taxon>Actinomycetes</taxon>
        <taxon>Pseudonocardiales</taxon>
        <taxon>Pseudonocardiaceae</taxon>
        <taxon>Saccharopolyspora</taxon>
    </lineage>
</organism>
<dbReference type="EMBL" id="BAAAUX010000009">
    <property type="protein sequence ID" value="GAA2783135.1"/>
    <property type="molecule type" value="Genomic_DNA"/>
</dbReference>
<keyword evidence="2" id="KW-1185">Reference proteome</keyword>